<evidence type="ECO:0000256" key="8">
    <source>
        <dbReference type="ARBA" id="ARBA00023026"/>
    </source>
</evidence>
<reference evidence="15 16" key="1">
    <citation type="submission" date="2020-08" db="EMBL/GenBank/DDBJ databases">
        <title>Stenotrophomonas sp. W1S232.</title>
        <authorList>
            <person name="Deng Y."/>
        </authorList>
    </citation>
    <scope>NUCLEOTIDE SEQUENCE [LARGE SCALE GENOMIC DNA]</scope>
    <source>
        <strain evidence="15 16">W1S232</strain>
    </source>
</reference>
<keyword evidence="11" id="KW-0804">Transcription</keyword>
<evidence type="ECO:0000256" key="1">
    <source>
        <dbReference type="ARBA" id="ARBA00004496"/>
    </source>
</evidence>
<keyword evidence="9" id="KW-0238">DNA-binding</keyword>
<evidence type="ECO:0000313" key="15">
    <source>
        <dbReference type="EMBL" id="MBB1116483.1"/>
    </source>
</evidence>
<evidence type="ECO:0000256" key="2">
    <source>
        <dbReference type="ARBA" id="ARBA00011738"/>
    </source>
</evidence>
<dbReference type="RefSeq" id="WP_182621887.1">
    <property type="nucleotide sequence ID" value="NZ_JACIUV010000002.1"/>
</dbReference>
<organism evidence="15 16">
    <name type="scientific">Stenotrophomonas koreensis</name>
    <dbReference type="NCBI Taxonomy" id="266128"/>
    <lineage>
        <taxon>Bacteria</taxon>
        <taxon>Pseudomonadati</taxon>
        <taxon>Pseudomonadota</taxon>
        <taxon>Gammaproteobacteria</taxon>
        <taxon>Lysobacterales</taxon>
        <taxon>Lysobacteraceae</taxon>
        <taxon>Stenotrophomonas</taxon>
    </lineage>
</organism>
<keyword evidence="4" id="KW-0678">Repressor</keyword>
<dbReference type="FunFam" id="1.10.10.10:FF:000028">
    <property type="entry name" value="Fumarate/nitrate reduction transcriptional regulator Fnr"/>
    <property type="match status" value="1"/>
</dbReference>
<dbReference type="InterPro" id="IPR012318">
    <property type="entry name" value="HTH_CRP"/>
</dbReference>
<evidence type="ECO:0000256" key="5">
    <source>
        <dbReference type="ARBA" id="ARBA00022533"/>
    </source>
</evidence>
<keyword evidence="8" id="KW-0843">Virulence</keyword>
<dbReference type="Pfam" id="PF00027">
    <property type="entry name" value="cNMP_binding"/>
    <property type="match status" value="1"/>
</dbReference>
<comment type="subcellular location">
    <subcellularLocation>
        <location evidence="1">Cytoplasm</location>
    </subcellularLocation>
</comment>
<evidence type="ECO:0000259" key="14">
    <source>
        <dbReference type="PROSITE" id="PS51063"/>
    </source>
</evidence>
<dbReference type="Gene3D" id="1.10.10.10">
    <property type="entry name" value="Winged helix-like DNA-binding domain superfamily/Winged helix DNA-binding domain"/>
    <property type="match status" value="1"/>
</dbReference>
<sequence>MPIAPPSRGPQGFTTPNPAAASDGDALHFCSTCAFADACHSQGYDKSALAELHVLVDHVGPYHAGDAVFRAGEPFVAIAAVRAGTVKTVVDDSLGNEQVLGFSLPGEVIGLNAIHGSRYPCNAVALDTVHLCRISFPRISLLASRMPGLQAKLFSLLSAEIGKAALLAANHRTDERMAAFLLDISARYARRGFSAQRFNLTMSRSEIANYLRMAPETASRVLRRLSDEGVIAVKDREIILLQPQRLAAMAISDQTQP</sequence>
<dbReference type="InterPro" id="IPR000595">
    <property type="entry name" value="cNMP-bd_dom"/>
</dbReference>
<protein>
    <recommendedName>
        <fullName evidence="3">CRP-like protein Clp</fullName>
    </recommendedName>
    <alternativeName>
        <fullName evidence="12">Catabolite activation-like protein</fullName>
    </alternativeName>
</protein>
<dbReference type="GO" id="GO:0003677">
    <property type="term" value="F:DNA binding"/>
    <property type="evidence" value="ECO:0007669"/>
    <property type="project" value="UniProtKB-KW"/>
</dbReference>
<dbReference type="InterPro" id="IPR018490">
    <property type="entry name" value="cNMP-bd_dom_sf"/>
</dbReference>
<dbReference type="SMART" id="SM00419">
    <property type="entry name" value="HTH_CRP"/>
    <property type="match status" value="1"/>
</dbReference>
<dbReference type="CDD" id="cd00092">
    <property type="entry name" value="HTH_CRP"/>
    <property type="match status" value="1"/>
</dbReference>
<keyword evidence="7" id="KW-0805">Transcription regulation</keyword>
<dbReference type="InterPro" id="IPR014710">
    <property type="entry name" value="RmlC-like_jellyroll"/>
</dbReference>
<proteinExistence type="predicted"/>
<dbReference type="PANTHER" id="PTHR24567:SF75">
    <property type="entry name" value="FUMARATE AND NITRATE REDUCTION REGULATORY PROTEIN"/>
    <property type="match status" value="1"/>
</dbReference>
<dbReference type="GO" id="GO:0003700">
    <property type="term" value="F:DNA-binding transcription factor activity"/>
    <property type="evidence" value="ECO:0007669"/>
    <property type="project" value="TreeGrafter"/>
</dbReference>
<evidence type="ECO:0000256" key="7">
    <source>
        <dbReference type="ARBA" id="ARBA00023015"/>
    </source>
</evidence>
<dbReference type="PANTHER" id="PTHR24567">
    <property type="entry name" value="CRP FAMILY TRANSCRIPTIONAL REGULATORY PROTEIN"/>
    <property type="match status" value="1"/>
</dbReference>
<dbReference type="GO" id="GO:0005829">
    <property type="term" value="C:cytosol"/>
    <property type="evidence" value="ECO:0007669"/>
    <property type="project" value="TreeGrafter"/>
</dbReference>
<dbReference type="GO" id="GO:0003824">
    <property type="term" value="F:catalytic activity"/>
    <property type="evidence" value="ECO:0007669"/>
    <property type="project" value="UniProtKB-KW"/>
</dbReference>
<dbReference type="Pfam" id="PF13545">
    <property type="entry name" value="HTH_Crp_2"/>
    <property type="match status" value="1"/>
</dbReference>
<dbReference type="InterPro" id="IPR036388">
    <property type="entry name" value="WH-like_DNA-bd_sf"/>
</dbReference>
<evidence type="ECO:0000313" key="16">
    <source>
        <dbReference type="Proteomes" id="UP000550609"/>
    </source>
</evidence>
<evidence type="ECO:0000256" key="9">
    <source>
        <dbReference type="ARBA" id="ARBA00023125"/>
    </source>
</evidence>
<gene>
    <name evidence="15" type="ORF">H4O09_05355</name>
</gene>
<dbReference type="SUPFAM" id="SSF51206">
    <property type="entry name" value="cAMP-binding domain-like"/>
    <property type="match status" value="1"/>
</dbReference>
<keyword evidence="5" id="KW-0021">Allosteric enzyme</keyword>
<dbReference type="AlphaFoldDB" id="A0A7W3UZ10"/>
<name>A0A7W3UZ10_9GAMM</name>
<comment type="subunit">
    <text evidence="2">Homodimer.</text>
</comment>
<evidence type="ECO:0000256" key="11">
    <source>
        <dbReference type="ARBA" id="ARBA00023163"/>
    </source>
</evidence>
<dbReference type="PROSITE" id="PS51063">
    <property type="entry name" value="HTH_CRP_2"/>
    <property type="match status" value="1"/>
</dbReference>
<evidence type="ECO:0000256" key="10">
    <source>
        <dbReference type="ARBA" id="ARBA00023159"/>
    </source>
</evidence>
<feature type="domain" description="Cyclic nucleotide-binding" evidence="13">
    <location>
        <begin position="62"/>
        <end position="114"/>
    </location>
</feature>
<evidence type="ECO:0000256" key="6">
    <source>
        <dbReference type="ARBA" id="ARBA00022636"/>
    </source>
</evidence>
<keyword evidence="6" id="KW-0973">c-di-GMP</keyword>
<dbReference type="PRINTS" id="PR00034">
    <property type="entry name" value="HTHCRP"/>
</dbReference>
<accession>A0A7W3UZ10</accession>
<feature type="domain" description="HTH crp-type" evidence="14">
    <location>
        <begin position="171"/>
        <end position="244"/>
    </location>
</feature>
<evidence type="ECO:0000256" key="3">
    <source>
        <dbReference type="ARBA" id="ARBA00020769"/>
    </source>
</evidence>
<dbReference type="EMBL" id="JACIUV010000002">
    <property type="protein sequence ID" value="MBB1116483.1"/>
    <property type="molecule type" value="Genomic_DNA"/>
</dbReference>
<evidence type="ECO:0000256" key="12">
    <source>
        <dbReference type="ARBA" id="ARBA00031697"/>
    </source>
</evidence>
<dbReference type="SMART" id="SM00100">
    <property type="entry name" value="cNMP"/>
    <property type="match status" value="1"/>
</dbReference>
<dbReference type="InterPro" id="IPR050397">
    <property type="entry name" value="Env_Response_Regulators"/>
</dbReference>
<evidence type="ECO:0000259" key="13">
    <source>
        <dbReference type="PROSITE" id="PS50042"/>
    </source>
</evidence>
<dbReference type="Proteomes" id="UP000550609">
    <property type="component" value="Unassembled WGS sequence"/>
</dbReference>
<dbReference type="SUPFAM" id="SSF46785">
    <property type="entry name" value="Winged helix' DNA-binding domain"/>
    <property type="match status" value="1"/>
</dbReference>
<comment type="caution">
    <text evidence="15">The sequence shown here is derived from an EMBL/GenBank/DDBJ whole genome shotgun (WGS) entry which is preliminary data.</text>
</comment>
<keyword evidence="10" id="KW-0010">Activator</keyword>
<evidence type="ECO:0000256" key="4">
    <source>
        <dbReference type="ARBA" id="ARBA00022491"/>
    </source>
</evidence>
<dbReference type="PROSITE" id="PS50042">
    <property type="entry name" value="CNMP_BINDING_3"/>
    <property type="match status" value="1"/>
</dbReference>
<dbReference type="CDD" id="cd00038">
    <property type="entry name" value="CAP_ED"/>
    <property type="match status" value="1"/>
</dbReference>
<dbReference type="InterPro" id="IPR036390">
    <property type="entry name" value="WH_DNA-bd_sf"/>
</dbReference>
<dbReference type="Gene3D" id="2.60.120.10">
    <property type="entry name" value="Jelly Rolls"/>
    <property type="match status" value="1"/>
</dbReference>